<evidence type="ECO:0000313" key="3">
    <source>
        <dbReference type="EMBL" id="TGB35924.1"/>
    </source>
</evidence>
<accession>A0A4Z0HIC4</accession>
<dbReference type="Proteomes" id="UP000297792">
    <property type="component" value="Unassembled WGS sequence"/>
</dbReference>
<evidence type="ECO:0000313" key="4">
    <source>
        <dbReference type="Proteomes" id="UP000297792"/>
    </source>
</evidence>
<evidence type="ECO:0000256" key="2">
    <source>
        <dbReference type="SAM" id="SignalP"/>
    </source>
</evidence>
<dbReference type="RefSeq" id="WP_135362091.1">
    <property type="nucleotide sequence ID" value="NZ_RWJZ01000023.1"/>
</dbReference>
<feature type="region of interest" description="Disordered" evidence="1">
    <location>
        <begin position="30"/>
        <end position="66"/>
    </location>
</feature>
<keyword evidence="2" id="KW-0732">Signal</keyword>
<dbReference type="EMBL" id="RWKA01000030">
    <property type="protein sequence ID" value="TGB35924.1"/>
    <property type="molecule type" value="Genomic_DNA"/>
</dbReference>
<name>A0A4Z0HIC4_MYCPR</name>
<evidence type="ECO:0008006" key="5">
    <source>
        <dbReference type="Google" id="ProtNLM"/>
    </source>
</evidence>
<reference evidence="3 4" key="1">
    <citation type="submission" date="2018-12" db="EMBL/GenBank/DDBJ databases">
        <title>Draft genome sequences of Mycolicibacterium peregrinum isolated from a pig with lymphadenitis and from soil on the same Japanese pig farm.</title>
        <authorList>
            <person name="Komatsu T."/>
            <person name="Ohya K."/>
            <person name="Sawai K."/>
            <person name="Odoi J.O."/>
            <person name="Otsu K."/>
            <person name="Ota A."/>
            <person name="Ito T."/>
            <person name="Kawai M."/>
            <person name="Maruyama F."/>
        </authorList>
    </citation>
    <scope>NUCLEOTIDE SEQUENCE [LARGE SCALE GENOMIC DNA]</scope>
    <source>
        <strain evidence="3 4">138</strain>
    </source>
</reference>
<dbReference type="AlphaFoldDB" id="A0A4Z0HIC4"/>
<feature type="compositionally biased region" description="Low complexity" evidence="1">
    <location>
        <begin position="30"/>
        <end position="63"/>
    </location>
</feature>
<feature type="chain" id="PRO_5039708969" description="LppP/LprE family lipoprotein" evidence="2">
    <location>
        <begin position="25"/>
        <end position="189"/>
    </location>
</feature>
<keyword evidence="4" id="KW-1185">Reference proteome</keyword>
<dbReference type="PROSITE" id="PS51257">
    <property type="entry name" value="PROKAR_LIPOPROTEIN"/>
    <property type="match status" value="1"/>
</dbReference>
<proteinExistence type="predicted"/>
<feature type="signal peptide" evidence="2">
    <location>
        <begin position="1"/>
        <end position="24"/>
    </location>
</feature>
<comment type="caution">
    <text evidence="3">The sequence shown here is derived from an EMBL/GenBank/DDBJ whole genome shotgun (WGS) entry which is preliminary data.</text>
</comment>
<evidence type="ECO:0000256" key="1">
    <source>
        <dbReference type="SAM" id="MobiDB-lite"/>
    </source>
</evidence>
<organism evidence="3 4">
    <name type="scientific">Mycolicibacterium peregrinum</name>
    <name type="common">Mycobacterium peregrinum</name>
    <dbReference type="NCBI Taxonomy" id="43304"/>
    <lineage>
        <taxon>Bacteria</taxon>
        <taxon>Bacillati</taxon>
        <taxon>Actinomycetota</taxon>
        <taxon>Actinomycetes</taxon>
        <taxon>Mycobacteriales</taxon>
        <taxon>Mycobacteriaceae</taxon>
        <taxon>Mycolicibacterium</taxon>
    </lineage>
</organism>
<protein>
    <recommendedName>
        <fullName evidence="5">LppP/LprE family lipoprotein</fullName>
    </recommendedName>
</protein>
<gene>
    <name evidence="3" type="ORF">EJD98_30700</name>
</gene>
<sequence>MISPTKAFTGAIPLAALLSVTACGGTQQAAKTSPAEASSTAASTTQALDTESTSAPATNSATALPESCTATPAGAFGLTRVDLTPAAGHSDGAKTVRWTTNSPMPVTGTVAFTLVSGTIMRGVKFNDGALIANYVFHPTVAPQDNLTIPPQTDGNTVSALIPAAAVAELGSTWSADVEVDAESTGKCVP</sequence>